<evidence type="ECO:0000313" key="1">
    <source>
        <dbReference type="EMBL" id="KKO97397.1"/>
    </source>
</evidence>
<accession>A0A0F9X9E6</accession>
<sequence length="151" mass="17215">MEKVVEVAEKDSDAGMMMIIAMREVLDDVDGYLEEVGRIDQEIFRLLLTTDIETYLADERSGIALTDLLGADQPDEVGEDPKHKDRYPFHVTPQDTSAVGLDTADIADTWDAEQMQRILAVLYKHRRLFRPGPREIGVLIRYQIKIPVHFS</sequence>
<organism evidence="1 2">
    <name type="scientific">Trichoderma harzianum</name>
    <name type="common">Hypocrea lixii</name>
    <dbReference type="NCBI Taxonomy" id="5544"/>
    <lineage>
        <taxon>Eukaryota</taxon>
        <taxon>Fungi</taxon>
        <taxon>Dikarya</taxon>
        <taxon>Ascomycota</taxon>
        <taxon>Pezizomycotina</taxon>
        <taxon>Sordariomycetes</taxon>
        <taxon>Hypocreomycetidae</taxon>
        <taxon>Hypocreales</taxon>
        <taxon>Hypocreaceae</taxon>
        <taxon>Trichoderma</taxon>
    </lineage>
</organism>
<proteinExistence type="predicted"/>
<dbReference type="EMBL" id="JOKZ01000574">
    <property type="protein sequence ID" value="KKO97397.1"/>
    <property type="molecule type" value="Genomic_DNA"/>
</dbReference>
<dbReference type="AlphaFoldDB" id="A0A0F9X9E6"/>
<protein>
    <submittedName>
        <fullName evidence="1">Uncharacterized protein</fullName>
    </submittedName>
</protein>
<gene>
    <name evidence="1" type="ORF">THAR02_10498</name>
</gene>
<reference evidence="2" key="1">
    <citation type="journal article" date="2015" name="Genome Announc.">
        <title>Draft whole-genome sequence of the biocontrol agent Trichoderma harzianum T6776.</title>
        <authorList>
            <person name="Baroncelli R."/>
            <person name="Piaggeschi G."/>
            <person name="Fiorini L."/>
            <person name="Bertolini E."/>
            <person name="Zapparata A."/>
            <person name="Pe M.E."/>
            <person name="Sarrocco S."/>
            <person name="Vannacci G."/>
        </authorList>
    </citation>
    <scope>NUCLEOTIDE SEQUENCE [LARGE SCALE GENOMIC DNA]</scope>
    <source>
        <strain evidence="2">T6776</strain>
    </source>
</reference>
<dbReference type="Proteomes" id="UP000034112">
    <property type="component" value="Unassembled WGS sequence"/>
</dbReference>
<dbReference type="OrthoDB" id="10608111at2759"/>
<evidence type="ECO:0000313" key="2">
    <source>
        <dbReference type="Proteomes" id="UP000034112"/>
    </source>
</evidence>
<comment type="caution">
    <text evidence="1">The sequence shown here is derived from an EMBL/GenBank/DDBJ whole genome shotgun (WGS) entry which is preliminary data.</text>
</comment>
<name>A0A0F9X9E6_TRIHA</name>